<keyword evidence="5" id="KW-1185">Reference proteome</keyword>
<accession>B4VYX8</accession>
<feature type="domain" description="Cas10/Cmr2 second palm" evidence="3">
    <location>
        <begin position="466"/>
        <end position="645"/>
    </location>
</feature>
<dbReference type="NCBIfam" id="TIGR02577">
    <property type="entry name" value="cas_TM1794_Cmr2"/>
    <property type="match status" value="1"/>
</dbReference>
<dbReference type="eggNOG" id="COG1353">
    <property type="taxonomic scope" value="Bacteria"/>
</dbReference>
<evidence type="ECO:0000259" key="3">
    <source>
        <dbReference type="Pfam" id="PF22335"/>
    </source>
</evidence>
<gene>
    <name evidence="4" type="ORF">MC7420_3305</name>
</gene>
<dbReference type="GO" id="GO:0051607">
    <property type="term" value="P:defense response to virus"/>
    <property type="evidence" value="ECO:0007669"/>
    <property type="project" value="UniProtKB-KW"/>
</dbReference>
<dbReference type="InterPro" id="IPR043128">
    <property type="entry name" value="Rev_trsase/Diguanyl_cyclase"/>
</dbReference>
<organism evidence="4 5">
    <name type="scientific">Coleofasciculus chthonoplastes PCC 7420</name>
    <dbReference type="NCBI Taxonomy" id="118168"/>
    <lineage>
        <taxon>Bacteria</taxon>
        <taxon>Bacillati</taxon>
        <taxon>Cyanobacteriota</taxon>
        <taxon>Cyanophyceae</taxon>
        <taxon>Coleofasciculales</taxon>
        <taxon>Coleofasciculaceae</taxon>
        <taxon>Coleofasciculus</taxon>
    </lineage>
</organism>
<evidence type="ECO:0000256" key="2">
    <source>
        <dbReference type="ARBA" id="ARBA00023118"/>
    </source>
</evidence>
<dbReference type="AlphaFoldDB" id="B4VYX8"/>
<evidence type="ECO:0000313" key="4">
    <source>
        <dbReference type="EMBL" id="EDX72859.1"/>
    </source>
</evidence>
<sequence length="851" mass="98520">MTHSLNPLIIGIAWCLAWGEGREPQFDLSILQQMREALRQGKDVPDTEALKCLLQTVDQGNNVSEIDALKCLLQTVDQGNNVSEIDALKCLLQTEGLDFPQTLDELQQLTEQYPTLWTSKIGLVYGGATKIKGYVFESAKLPEIRGASALLDRINLIDLPAFFKCEELPEEFGECYRARQYCQRVRRDLQHKDKKLHSLWDALIPELVIYSTGGNILAFCPTAFVPDLVNLIEKRYTAETLTANSCAVGESFRLLELRFGLLDYPIEQTKWLDWYLEDEKRQTNPIAIAYFGQVKKGQDWKELFENRKNFNEITGKLAALFQQRRNGNNEPDRQRPSRRYPPMFETHPYLLRDDVEHRLAIASVSLFPDEPWFSDALARKRIVGQRTKGEGSRSQTWWTENSDWKWQLGQVKTLWNSGYLESWVVKFRRFIEKSHYRDRYYQDNRKQKIGEARSLTEIGNAGNGFVGYIYADGNNMGGYIQKELKTPQDYRRFSRDIFTATEESVYHALGQHLKPHKLNGLTGDNQHRNDEIIYPFEILTIGGDDVMLIVPADKALAIAKTIGEEFERILLEGEKIQGKEDYRITDSDIISRSQDCHRYQGKIPVKPSQCKLSMSTGVLITAYQTPIYYAENLTNQLLKSAKKKAKQLKKDYGYHGGTVDFLTLKSVTMISSNIESFRQEALTKQEKDKSKPTLKLYGAPYTLHELGGLIETGEKLKQSEFPRSQLYQIRSLLERGKSTTMLNYRYFRVRLQPEQQKLLKEYFEEAWCKAITNDGNLAPWMFERNSMITNLIVLILLERFTPEQFRLQYNLLNLLKKSTYYTIWRELIELYPFIEVQPESASQTRTMISNS</sequence>
<dbReference type="RefSeq" id="WP_006104005.1">
    <property type="nucleotide sequence ID" value="NZ_DS989861.1"/>
</dbReference>
<dbReference type="GO" id="GO:0000166">
    <property type="term" value="F:nucleotide binding"/>
    <property type="evidence" value="ECO:0007669"/>
    <property type="project" value="UniProtKB-KW"/>
</dbReference>
<evidence type="ECO:0000313" key="5">
    <source>
        <dbReference type="Proteomes" id="UP000003835"/>
    </source>
</evidence>
<reference evidence="4 5" key="1">
    <citation type="submission" date="2008-07" db="EMBL/GenBank/DDBJ databases">
        <authorList>
            <person name="Tandeau de Marsac N."/>
            <person name="Ferriera S."/>
            <person name="Johnson J."/>
            <person name="Kravitz S."/>
            <person name="Beeson K."/>
            <person name="Sutton G."/>
            <person name="Rogers Y.-H."/>
            <person name="Friedman R."/>
            <person name="Frazier M."/>
            <person name="Venter J.C."/>
        </authorList>
    </citation>
    <scope>NUCLEOTIDE SEQUENCE [LARGE SCALE GENOMIC DNA]</scope>
    <source>
        <strain evidence="4 5">PCC 7420</strain>
    </source>
</reference>
<evidence type="ECO:0000256" key="1">
    <source>
        <dbReference type="ARBA" id="ARBA00022741"/>
    </source>
</evidence>
<dbReference type="Pfam" id="PF22335">
    <property type="entry name" value="Cas10-Cmr2_palm2"/>
    <property type="match status" value="1"/>
</dbReference>
<keyword evidence="2" id="KW-0051">Antiviral defense</keyword>
<dbReference type="STRING" id="118168.MC7420_3305"/>
<keyword evidence="1" id="KW-0547">Nucleotide-binding</keyword>
<protein>
    <submittedName>
        <fullName evidence="4">CRISPR-associated protein, Crm2 family, putative</fullName>
    </submittedName>
</protein>
<dbReference type="OrthoDB" id="442064at2"/>
<dbReference type="InterPro" id="IPR013407">
    <property type="entry name" value="CRISPR-assoc_prot_Cmr2"/>
</dbReference>
<dbReference type="HOGENOM" id="CLU_364406_0_0_3"/>
<dbReference type="EMBL" id="DS989861">
    <property type="protein sequence ID" value="EDX72859.1"/>
    <property type="molecule type" value="Genomic_DNA"/>
</dbReference>
<dbReference type="Gene3D" id="3.30.70.270">
    <property type="match status" value="1"/>
</dbReference>
<dbReference type="Proteomes" id="UP000003835">
    <property type="component" value="Unassembled WGS sequence"/>
</dbReference>
<name>B4VYX8_9CYAN</name>
<proteinExistence type="predicted"/>
<dbReference type="InterPro" id="IPR054767">
    <property type="entry name" value="Cas10-Cmr2_palm2"/>
</dbReference>